<dbReference type="GO" id="GO:0045505">
    <property type="term" value="F:dynein intermediate chain binding"/>
    <property type="evidence" value="ECO:0007669"/>
    <property type="project" value="TreeGrafter"/>
</dbReference>
<organism evidence="4 5">
    <name type="scientific">Exocentrus adspersus</name>
    <dbReference type="NCBI Taxonomy" id="1586481"/>
    <lineage>
        <taxon>Eukaryota</taxon>
        <taxon>Metazoa</taxon>
        <taxon>Ecdysozoa</taxon>
        <taxon>Arthropoda</taxon>
        <taxon>Hexapoda</taxon>
        <taxon>Insecta</taxon>
        <taxon>Pterygota</taxon>
        <taxon>Neoptera</taxon>
        <taxon>Endopterygota</taxon>
        <taxon>Coleoptera</taxon>
        <taxon>Polyphaga</taxon>
        <taxon>Cucujiformia</taxon>
        <taxon>Chrysomeloidea</taxon>
        <taxon>Cerambycidae</taxon>
        <taxon>Lamiinae</taxon>
        <taxon>Acanthocinini</taxon>
        <taxon>Exocentrus</taxon>
    </lineage>
</organism>
<sequence>MTEFNEIQKLVELFNPKTGDDSDAEDEISVGKPGPSKTNPSNLGKPVPTPPDAEKKVNPYSKIEEKVPRREVLDPEEANDFVFEDEDQARKDWRKTPVWDVKYKQQVSAEDVFLQMGFKSPTTASCEDMIITVHLPEEKYQNIDLKVVKDNLSLLSPRFVLDMPLPHPVDPKRGNARWDKDGEKLIVTLRMDRELDIVNF</sequence>
<evidence type="ECO:0000313" key="5">
    <source>
        <dbReference type="Proteomes" id="UP001159042"/>
    </source>
</evidence>
<dbReference type="InterPro" id="IPR026697">
    <property type="entry name" value="DNAAF6"/>
</dbReference>
<gene>
    <name evidence="4" type="ORF">NQ315_017595</name>
</gene>
<reference evidence="4 5" key="1">
    <citation type="journal article" date="2023" name="Insect Mol. Biol.">
        <title>Genome sequencing provides insights into the evolution of gene families encoding plant cell wall-degrading enzymes in longhorned beetles.</title>
        <authorList>
            <person name="Shin N.R."/>
            <person name="Okamura Y."/>
            <person name="Kirsch R."/>
            <person name="Pauchet Y."/>
        </authorList>
    </citation>
    <scope>NUCLEOTIDE SEQUENCE [LARGE SCALE GENOMIC DNA]</scope>
    <source>
        <strain evidence="4">EAD_L_NR</strain>
    </source>
</reference>
<keyword evidence="5" id="KW-1185">Reference proteome</keyword>
<proteinExistence type="inferred from homology"/>
<accession>A0AAV8V5Q2</accession>
<dbReference type="AlphaFoldDB" id="A0AAV8V5Q2"/>
<dbReference type="PANTHER" id="PTHR21083">
    <property type="entry name" value="TWISTER"/>
    <property type="match status" value="1"/>
</dbReference>
<feature type="domain" description="PIH1D1/2/3 CS-like" evidence="3">
    <location>
        <begin position="96"/>
        <end position="190"/>
    </location>
</feature>
<name>A0AAV8V5Q2_9CUCU</name>
<comment type="caution">
    <text evidence="4">The sequence shown here is derived from an EMBL/GenBank/DDBJ whole genome shotgun (WGS) entry which is preliminary data.</text>
</comment>
<comment type="similarity">
    <text evidence="1">Belongs to the PIH1 family.</text>
</comment>
<evidence type="ECO:0000259" key="3">
    <source>
        <dbReference type="Pfam" id="PF18201"/>
    </source>
</evidence>
<evidence type="ECO:0000256" key="2">
    <source>
        <dbReference type="SAM" id="MobiDB-lite"/>
    </source>
</evidence>
<feature type="region of interest" description="Disordered" evidence="2">
    <location>
        <begin position="13"/>
        <end position="71"/>
    </location>
</feature>
<dbReference type="GO" id="GO:0051087">
    <property type="term" value="F:protein-folding chaperone binding"/>
    <property type="evidence" value="ECO:0007669"/>
    <property type="project" value="InterPro"/>
</dbReference>
<protein>
    <recommendedName>
        <fullName evidence="3">PIH1D1/2/3 CS-like domain-containing protein</fullName>
    </recommendedName>
</protein>
<evidence type="ECO:0000256" key="1">
    <source>
        <dbReference type="ARBA" id="ARBA00008511"/>
    </source>
</evidence>
<dbReference type="Proteomes" id="UP001159042">
    <property type="component" value="Unassembled WGS sequence"/>
</dbReference>
<feature type="compositionally biased region" description="Basic and acidic residues" evidence="2">
    <location>
        <begin position="52"/>
        <end position="71"/>
    </location>
</feature>
<dbReference type="InterPro" id="IPR041442">
    <property type="entry name" value="PIH1D1/2/3_CS-like"/>
</dbReference>
<dbReference type="EMBL" id="JANEYG010000532">
    <property type="protein sequence ID" value="KAJ8909494.1"/>
    <property type="molecule type" value="Genomic_DNA"/>
</dbReference>
<dbReference type="GO" id="GO:0005737">
    <property type="term" value="C:cytoplasm"/>
    <property type="evidence" value="ECO:0007669"/>
    <property type="project" value="TreeGrafter"/>
</dbReference>
<dbReference type="GO" id="GO:0070286">
    <property type="term" value="P:axonemal dynein complex assembly"/>
    <property type="evidence" value="ECO:0007669"/>
    <property type="project" value="InterPro"/>
</dbReference>
<dbReference type="PANTHER" id="PTHR21083:SF0">
    <property type="entry name" value="DYNEIN AXONEMAL ASSEMBLY FACTOR 6"/>
    <property type="match status" value="1"/>
</dbReference>
<evidence type="ECO:0000313" key="4">
    <source>
        <dbReference type="EMBL" id="KAJ8909494.1"/>
    </source>
</evidence>
<dbReference type="Pfam" id="PF18201">
    <property type="entry name" value="PIH1_CS"/>
    <property type="match status" value="1"/>
</dbReference>